<feature type="transmembrane region" description="Helical" evidence="1">
    <location>
        <begin position="221"/>
        <end position="243"/>
    </location>
</feature>
<dbReference type="PANTHER" id="PTHR28022">
    <property type="entry name" value="GPI MANNOSYLTRANSFERASE 2 SUBUNIT PGA1"/>
    <property type="match status" value="1"/>
</dbReference>
<evidence type="ECO:0000256" key="2">
    <source>
        <dbReference type="SAM" id="SignalP"/>
    </source>
</evidence>
<evidence type="ECO:0000313" key="3">
    <source>
        <dbReference type="EMBL" id="KJK63122.1"/>
    </source>
</evidence>
<dbReference type="GO" id="GO:0031501">
    <property type="term" value="C:mannosyltransferase complex"/>
    <property type="evidence" value="ECO:0007669"/>
    <property type="project" value="TreeGrafter"/>
</dbReference>
<keyword evidence="1" id="KW-1133">Transmembrane helix</keyword>
<dbReference type="EMBL" id="JZEE01000583">
    <property type="protein sequence ID" value="KJK63122.1"/>
    <property type="molecule type" value="Genomic_DNA"/>
</dbReference>
<dbReference type="AlphaFoldDB" id="A0A0F0I8W2"/>
<gene>
    <name evidence="3" type="ORF">P875_00034025</name>
</gene>
<dbReference type="PANTHER" id="PTHR28022:SF1">
    <property type="entry name" value="GPI MANNOSYLTRANSFERASE 2 SUBUNIT PGA1"/>
    <property type="match status" value="1"/>
</dbReference>
<evidence type="ECO:0000256" key="1">
    <source>
        <dbReference type="SAM" id="Phobius"/>
    </source>
</evidence>
<dbReference type="InterPro" id="IPR019433">
    <property type="entry name" value="GPI_ManTrfase_II_coact_Pga1"/>
</dbReference>
<dbReference type="GO" id="GO:0000030">
    <property type="term" value="F:mannosyltransferase activity"/>
    <property type="evidence" value="ECO:0007669"/>
    <property type="project" value="TreeGrafter"/>
</dbReference>
<protein>
    <submittedName>
        <fullName evidence="3">Uncharacterized protein</fullName>
    </submittedName>
</protein>
<reference evidence="3 4" key="1">
    <citation type="submission" date="2015-02" db="EMBL/GenBank/DDBJ databases">
        <title>Draft genome sequence of Aspergillus parasiticus SU-1.</title>
        <authorList>
            <person name="Yu J."/>
            <person name="Fedorova N."/>
            <person name="Yin Y."/>
            <person name="Losada L."/>
            <person name="Zafar N."/>
            <person name="Taujale R."/>
            <person name="Ehrlich K.C."/>
            <person name="Bhatnagar D."/>
            <person name="Cleveland T.E."/>
            <person name="Bennett J.W."/>
            <person name="Nierman W.C."/>
        </authorList>
    </citation>
    <scope>NUCLEOTIDE SEQUENCE [LARGE SCALE GENOMIC DNA]</scope>
    <source>
        <strain evidence="4">ATCC 56775 / NRRL 5862 / SRRC 143 / SU-1</strain>
    </source>
</reference>
<sequence length="264" mass="29232">MMLLQYLLLLCTLAFLAIANVEKTIFIAPQPLTIPTVDPTLDDLGLDRLSSSSPVLRTRINATFPTNESPGTDSWYFLENLTPGQRYEVRVCWLATVRPHIPSTSVQQGDQRKLADKQSKQPTAFTLTTHTLPQAIDDPALFSSISLYTQAHLASPQSNAVPRKSSSFHDQAPTSDSVLFLRVTAAADYFSLNKTLMENVPPVAADIILDPFLWNIFPQSLVPTACYICVVGCLAVVIGWWVLGELGRVVDYMNSQHPDNKKDK</sequence>
<keyword evidence="2" id="KW-0732">Signal</keyword>
<organism evidence="3 4">
    <name type="scientific">Aspergillus parasiticus (strain ATCC 56775 / NRRL 5862 / SRRC 143 / SU-1)</name>
    <dbReference type="NCBI Taxonomy" id="1403190"/>
    <lineage>
        <taxon>Eukaryota</taxon>
        <taxon>Fungi</taxon>
        <taxon>Dikarya</taxon>
        <taxon>Ascomycota</taxon>
        <taxon>Pezizomycotina</taxon>
        <taxon>Eurotiomycetes</taxon>
        <taxon>Eurotiomycetidae</taxon>
        <taxon>Eurotiales</taxon>
        <taxon>Aspergillaceae</taxon>
        <taxon>Aspergillus</taxon>
        <taxon>Aspergillus subgen. Circumdati</taxon>
    </lineage>
</organism>
<dbReference type="GO" id="GO:0006506">
    <property type="term" value="P:GPI anchor biosynthetic process"/>
    <property type="evidence" value="ECO:0007669"/>
    <property type="project" value="TreeGrafter"/>
</dbReference>
<proteinExistence type="predicted"/>
<accession>A0A0F0I8W2</accession>
<keyword evidence="1" id="KW-0812">Transmembrane</keyword>
<dbReference type="OrthoDB" id="3360032at2759"/>
<dbReference type="GO" id="GO:0005789">
    <property type="term" value="C:endoplasmic reticulum membrane"/>
    <property type="evidence" value="ECO:0007669"/>
    <property type="project" value="TreeGrafter"/>
</dbReference>
<feature type="chain" id="PRO_5002443099" evidence="2">
    <location>
        <begin position="20"/>
        <end position="264"/>
    </location>
</feature>
<name>A0A0F0I8W2_ASPPU</name>
<feature type="signal peptide" evidence="2">
    <location>
        <begin position="1"/>
        <end position="19"/>
    </location>
</feature>
<dbReference type="Proteomes" id="UP000033540">
    <property type="component" value="Unassembled WGS sequence"/>
</dbReference>
<comment type="caution">
    <text evidence="3">The sequence shown here is derived from an EMBL/GenBank/DDBJ whole genome shotgun (WGS) entry which is preliminary data.</text>
</comment>
<evidence type="ECO:0000313" key="4">
    <source>
        <dbReference type="Proteomes" id="UP000033540"/>
    </source>
</evidence>
<keyword evidence="1" id="KW-0472">Membrane</keyword>